<dbReference type="GO" id="GO:0002949">
    <property type="term" value="P:tRNA threonylcarbamoyladenosine modification"/>
    <property type="evidence" value="ECO:0007669"/>
    <property type="project" value="InterPro"/>
</dbReference>
<sequence>MIVLGIDTSLDACSVAIVRDGAVLTHLQEQMTRGQAERLAPMVREAAQRAGVVFADLDRIAVTTGPGSFTGVRVGLSFARALALAVGKPCLGVSTLEALALEDGEDGARAGLVETPGASYFARYENGAPTVAPCNIERGDHVVQLHGAALRGPGVAVNAAALALRAAHLDPVRYPPDPTYLRAPHVTLPAKP</sequence>
<dbReference type="KEGG" id="cbot:ATE48_10090"/>
<dbReference type="PANTHER" id="PTHR11735:SF11">
    <property type="entry name" value="TRNA THREONYLCARBAMOYLADENOSINE BIOSYNTHESIS PROTEIN TSAB"/>
    <property type="match status" value="1"/>
</dbReference>
<evidence type="ECO:0000259" key="1">
    <source>
        <dbReference type="Pfam" id="PF00814"/>
    </source>
</evidence>
<dbReference type="InParanoid" id="A0A1B1AI76"/>
<dbReference type="InterPro" id="IPR043129">
    <property type="entry name" value="ATPase_NBD"/>
</dbReference>
<dbReference type="EMBL" id="CP013244">
    <property type="protein sequence ID" value="ANP46241.1"/>
    <property type="molecule type" value="Genomic_DNA"/>
</dbReference>
<dbReference type="PANTHER" id="PTHR11735">
    <property type="entry name" value="TRNA N6-ADENOSINE THREONYLCARBAMOYLTRANSFERASE"/>
    <property type="match status" value="1"/>
</dbReference>
<proteinExistence type="predicted"/>
<feature type="domain" description="Gcp-like" evidence="1">
    <location>
        <begin position="32"/>
        <end position="103"/>
    </location>
</feature>
<dbReference type="RefSeq" id="WP_083197280.1">
    <property type="nucleotide sequence ID" value="NZ_CP013244.1"/>
</dbReference>
<evidence type="ECO:0000313" key="2">
    <source>
        <dbReference type="EMBL" id="ANP46241.1"/>
    </source>
</evidence>
<dbReference type="STRING" id="1759059.ATE48_10090"/>
<dbReference type="AlphaFoldDB" id="A0A1B1AI76"/>
<dbReference type="GO" id="GO:0005829">
    <property type="term" value="C:cytosol"/>
    <property type="evidence" value="ECO:0007669"/>
    <property type="project" value="TreeGrafter"/>
</dbReference>
<evidence type="ECO:0000313" key="3">
    <source>
        <dbReference type="Proteomes" id="UP000092498"/>
    </source>
</evidence>
<dbReference type="Gene3D" id="3.30.420.40">
    <property type="match status" value="1"/>
</dbReference>
<dbReference type="InterPro" id="IPR000905">
    <property type="entry name" value="Gcp-like_dom"/>
</dbReference>
<dbReference type="FunCoup" id="A0A1B1AI76">
    <property type="interactions" value="365"/>
</dbReference>
<dbReference type="NCBIfam" id="TIGR03725">
    <property type="entry name" value="T6A_YeaZ"/>
    <property type="match status" value="1"/>
</dbReference>
<reference evidence="2 3" key="1">
    <citation type="submission" date="2015-11" db="EMBL/GenBank/DDBJ databases">
        <title>Whole-Genome Sequence of Candidatus Oderbacter manganicum from the National Park Lower Oder Valley, Germany.</title>
        <authorList>
            <person name="Braun B."/>
            <person name="Liere K."/>
            <person name="Szewzyk U."/>
        </authorList>
    </citation>
    <scope>NUCLEOTIDE SEQUENCE [LARGE SCALE GENOMIC DNA]</scope>
    <source>
        <strain evidence="2 3">OTSz_A_272</strain>
    </source>
</reference>
<dbReference type="Proteomes" id="UP000092498">
    <property type="component" value="Chromosome"/>
</dbReference>
<dbReference type="SUPFAM" id="SSF53067">
    <property type="entry name" value="Actin-like ATPase domain"/>
    <property type="match status" value="1"/>
</dbReference>
<dbReference type="Pfam" id="PF00814">
    <property type="entry name" value="TsaD"/>
    <property type="match status" value="1"/>
</dbReference>
<keyword evidence="3" id="KW-1185">Reference proteome</keyword>
<dbReference type="InterPro" id="IPR022496">
    <property type="entry name" value="T6A_TsaB"/>
</dbReference>
<gene>
    <name evidence="2" type="ORF">ATE48_10090</name>
</gene>
<name>A0A1B1AI76_9PROT</name>
<organism evidence="2 3">
    <name type="scientific">Candidatus Viadribacter manganicus</name>
    <dbReference type="NCBI Taxonomy" id="1759059"/>
    <lineage>
        <taxon>Bacteria</taxon>
        <taxon>Pseudomonadati</taxon>
        <taxon>Pseudomonadota</taxon>
        <taxon>Alphaproteobacteria</taxon>
        <taxon>Hyphomonadales</taxon>
        <taxon>Hyphomonadaceae</taxon>
        <taxon>Candidatus Viadribacter</taxon>
    </lineage>
</organism>
<accession>A0A1B1AI76</accession>
<protein>
    <recommendedName>
        <fullName evidence="1">Gcp-like domain-containing protein</fullName>
    </recommendedName>
</protein>